<dbReference type="GO" id="GO:0043565">
    <property type="term" value="F:sequence-specific DNA binding"/>
    <property type="evidence" value="ECO:0007669"/>
    <property type="project" value="TreeGrafter"/>
</dbReference>
<dbReference type="Gene3D" id="1.10.10.10">
    <property type="entry name" value="Winged helix-like DNA-binding domain superfamily/Winged helix DNA-binding domain"/>
    <property type="match status" value="1"/>
</dbReference>
<dbReference type="InterPro" id="IPR000847">
    <property type="entry name" value="LysR_HTH_N"/>
</dbReference>
<keyword evidence="2" id="KW-0805">Transcription regulation</keyword>
<dbReference type="InterPro" id="IPR036388">
    <property type="entry name" value="WH-like_DNA-bd_sf"/>
</dbReference>
<evidence type="ECO:0000313" key="7">
    <source>
        <dbReference type="Proteomes" id="UP000240418"/>
    </source>
</evidence>
<dbReference type="Proteomes" id="UP000240418">
    <property type="component" value="Unassembled WGS sequence"/>
</dbReference>
<evidence type="ECO:0000313" key="6">
    <source>
        <dbReference type="EMBL" id="PSL17260.1"/>
    </source>
</evidence>
<dbReference type="RefSeq" id="WP_106610176.1">
    <property type="nucleotide sequence ID" value="NZ_PYGJ01000019.1"/>
</dbReference>
<feature type="domain" description="HTH lysR-type" evidence="5">
    <location>
        <begin position="7"/>
        <end position="64"/>
    </location>
</feature>
<dbReference type="PANTHER" id="PTHR30427:SF1">
    <property type="entry name" value="TRANSCRIPTIONAL ACTIVATOR PROTEIN LYSR"/>
    <property type="match status" value="1"/>
</dbReference>
<gene>
    <name evidence="6" type="ORF">CLV88_11930</name>
</gene>
<dbReference type="GO" id="GO:0003700">
    <property type="term" value="F:DNA-binding transcription factor activity"/>
    <property type="evidence" value="ECO:0007669"/>
    <property type="project" value="InterPro"/>
</dbReference>
<keyword evidence="4" id="KW-0804">Transcription</keyword>
<dbReference type="PROSITE" id="PS50931">
    <property type="entry name" value="HTH_LYSR"/>
    <property type="match status" value="1"/>
</dbReference>
<accession>A0A2P8F6B6</accession>
<dbReference type="EMBL" id="PYGJ01000019">
    <property type="protein sequence ID" value="PSL17260.1"/>
    <property type="molecule type" value="Genomic_DNA"/>
</dbReference>
<dbReference type="SUPFAM" id="SSF46785">
    <property type="entry name" value="Winged helix' DNA-binding domain"/>
    <property type="match status" value="1"/>
</dbReference>
<comment type="similarity">
    <text evidence="1">Belongs to the LysR transcriptional regulatory family.</text>
</comment>
<evidence type="ECO:0000256" key="3">
    <source>
        <dbReference type="ARBA" id="ARBA00023125"/>
    </source>
</evidence>
<sequence length="302" mass="33772">MSQSKTPRIRQLEALMAVTRNGSVTAAAADLGISQPATSRLLSDLGKEFGFQLFDKRDGQLVPSQEVRLLQPDIQRVLELMRQISDVSKDITQRKAGHIRIACLPGFATSHLPGVVARFLKDRPGVSITIEPDRPERILEWMIGEQYDFGITDGFAGHPAVDRQDVKIRTVCIFPTGHRLELQDQITPKDLAHEPLIHTRRDSDFFMQLSRQFQAAHVEINSRVEVRQFTAACELVCAGTGVSVVSELDAVKYKGQGLNYRPFAPQLPHAVSLVRPILKTPSLITLEFKELFRDSLSPFLIP</sequence>
<protein>
    <submittedName>
        <fullName evidence="6">DNA-binding transcriptional LysR family regulator</fullName>
    </submittedName>
</protein>
<dbReference type="SUPFAM" id="SSF53850">
    <property type="entry name" value="Periplasmic binding protein-like II"/>
    <property type="match status" value="1"/>
</dbReference>
<evidence type="ECO:0000256" key="1">
    <source>
        <dbReference type="ARBA" id="ARBA00009437"/>
    </source>
</evidence>
<dbReference type="PANTHER" id="PTHR30427">
    <property type="entry name" value="TRANSCRIPTIONAL ACTIVATOR PROTEIN LYSR"/>
    <property type="match status" value="1"/>
</dbReference>
<dbReference type="Pfam" id="PF00126">
    <property type="entry name" value="HTH_1"/>
    <property type="match status" value="1"/>
</dbReference>
<reference evidence="6 7" key="1">
    <citation type="submission" date="2018-03" db="EMBL/GenBank/DDBJ databases">
        <title>Genomic Encyclopedia of Archaeal and Bacterial Type Strains, Phase II (KMG-II): from individual species to whole genera.</title>
        <authorList>
            <person name="Goeker M."/>
        </authorList>
    </citation>
    <scope>NUCLEOTIDE SEQUENCE [LARGE SCALE GENOMIC DNA]</scope>
    <source>
        <strain evidence="6 7">DSM 100673</strain>
    </source>
</reference>
<organism evidence="6 7">
    <name type="scientific">Shimia abyssi</name>
    <dbReference type="NCBI Taxonomy" id="1662395"/>
    <lineage>
        <taxon>Bacteria</taxon>
        <taxon>Pseudomonadati</taxon>
        <taxon>Pseudomonadota</taxon>
        <taxon>Alphaproteobacteria</taxon>
        <taxon>Rhodobacterales</taxon>
        <taxon>Roseobacteraceae</taxon>
    </lineage>
</organism>
<dbReference type="OrthoDB" id="8479870at2"/>
<dbReference type="InterPro" id="IPR005119">
    <property type="entry name" value="LysR_subst-bd"/>
</dbReference>
<comment type="caution">
    <text evidence="6">The sequence shown here is derived from an EMBL/GenBank/DDBJ whole genome shotgun (WGS) entry which is preliminary data.</text>
</comment>
<keyword evidence="3 6" id="KW-0238">DNA-binding</keyword>
<dbReference type="GO" id="GO:0010628">
    <property type="term" value="P:positive regulation of gene expression"/>
    <property type="evidence" value="ECO:0007669"/>
    <property type="project" value="TreeGrafter"/>
</dbReference>
<keyword evidence="7" id="KW-1185">Reference proteome</keyword>
<dbReference type="AlphaFoldDB" id="A0A2P8F6B6"/>
<evidence type="ECO:0000259" key="5">
    <source>
        <dbReference type="PROSITE" id="PS50931"/>
    </source>
</evidence>
<dbReference type="PRINTS" id="PR00039">
    <property type="entry name" value="HTHLYSR"/>
</dbReference>
<proteinExistence type="inferred from homology"/>
<dbReference type="Gene3D" id="3.40.190.290">
    <property type="match status" value="1"/>
</dbReference>
<dbReference type="Pfam" id="PF03466">
    <property type="entry name" value="LysR_substrate"/>
    <property type="match status" value="1"/>
</dbReference>
<name>A0A2P8F6B6_9RHOB</name>
<evidence type="ECO:0000256" key="2">
    <source>
        <dbReference type="ARBA" id="ARBA00023015"/>
    </source>
</evidence>
<dbReference type="InterPro" id="IPR036390">
    <property type="entry name" value="WH_DNA-bd_sf"/>
</dbReference>
<evidence type="ECO:0000256" key="4">
    <source>
        <dbReference type="ARBA" id="ARBA00023163"/>
    </source>
</evidence>